<dbReference type="GO" id="GO:0019706">
    <property type="term" value="F:protein-cysteine S-palmitoyltransferase activity"/>
    <property type="evidence" value="ECO:0007669"/>
    <property type="project" value="UniProtKB-EC"/>
</dbReference>
<protein>
    <recommendedName>
        <fullName evidence="7">Palmitoyltransferase</fullName>
        <ecNumber evidence="7">2.3.1.225</ecNumber>
    </recommendedName>
</protein>
<evidence type="ECO:0000256" key="2">
    <source>
        <dbReference type="ARBA" id="ARBA00022679"/>
    </source>
</evidence>
<feature type="transmembrane region" description="Helical" evidence="7">
    <location>
        <begin position="12"/>
        <end position="32"/>
    </location>
</feature>
<feature type="compositionally biased region" description="Basic and acidic residues" evidence="8">
    <location>
        <begin position="395"/>
        <end position="421"/>
    </location>
</feature>
<keyword evidence="3 7" id="KW-0812">Transmembrane</keyword>
<dbReference type="PANTHER" id="PTHR12246">
    <property type="entry name" value="PALMITOYLTRANSFERASE ZDHHC16"/>
    <property type="match status" value="1"/>
</dbReference>
<dbReference type="GO" id="GO:0016020">
    <property type="term" value="C:membrane"/>
    <property type="evidence" value="ECO:0007669"/>
    <property type="project" value="UniProtKB-SubCell"/>
</dbReference>
<keyword evidence="6 7" id="KW-0012">Acyltransferase</keyword>
<dbReference type="AlphaFoldDB" id="B3NFN4"/>
<dbReference type="GO" id="GO:0005783">
    <property type="term" value="C:endoplasmic reticulum"/>
    <property type="evidence" value="ECO:0007669"/>
    <property type="project" value="EnsemblMetazoa"/>
</dbReference>
<organism evidence="10 11">
    <name type="scientific">Drosophila erecta</name>
    <name type="common">Fruit fly</name>
    <dbReference type="NCBI Taxonomy" id="7220"/>
    <lineage>
        <taxon>Eukaryota</taxon>
        <taxon>Metazoa</taxon>
        <taxon>Ecdysozoa</taxon>
        <taxon>Arthropoda</taxon>
        <taxon>Hexapoda</taxon>
        <taxon>Insecta</taxon>
        <taxon>Pterygota</taxon>
        <taxon>Neoptera</taxon>
        <taxon>Endopterygota</taxon>
        <taxon>Diptera</taxon>
        <taxon>Brachycera</taxon>
        <taxon>Muscomorpha</taxon>
        <taxon>Ephydroidea</taxon>
        <taxon>Drosophilidae</taxon>
        <taxon>Drosophila</taxon>
        <taxon>Sophophora</taxon>
    </lineage>
</organism>
<feature type="domain" description="Palmitoyltransferase DHHC" evidence="9">
    <location>
        <begin position="91"/>
        <end position="224"/>
    </location>
</feature>
<dbReference type="Proteomes" id="UP000008711">
    <property type="component" value="Unassembled WGS sequence"/>
</dbReference>
<evidence type="ECO:0000256" key="4">
    <source>
        <dbReference type="ARBA" id="ARBA00022989"/>
    </source>
</evidence>
<proteinExistence type="inferred from homology"/>
<comment type="domain">
    <text evidence="7">The DHHC domain is required for palmitoyltransferase activity.</text>
</comment>
<dbReference type="OrthoDB" id="331948at2759"/>
<evidence type="ECO:0000256" key="6">
    <source>
        <dbReference type="ARBA" id="ARBA00023315"/>
    </source>
</evidence>
<dbReference type="EC" id="2.3.1.225" evidence="7"/>
<dbReference type="HOGENOM" id="CLU_044394_1_0_1"/>
<keyword evidence="4 7" id="KW-1133">Transmembrane helix</keyword>
<keyword evidence="11" id="KW-1185">Reference proteome</keyword>
<keyword evidence="2 7" id="KW-0808">Transferase</keyword>
<dbReference type="InterPro" id="IPR039859">
    <property type="entry name" value="PFA4/ZDH16/20/ERF2-like"/>
</dbReference>
<dbReference type="eggNOG" id="KOG1314">
    <property type="taxonomic scope" value="Eukaryota"/>
</dbReference>
<keyword evidence="5 7" id="KW-0472">Membrane</keyword>
<reference evidence="10 11" key="2">
    <citation type="journal article" date="2008" name="Bioinformatics">
        <title>Assembly reconciliation.</title>
        <authorList>
            <person name="Zimin A.V."/>
            <person name="Smith D.R."/>
            <person name="Sutton G."/>
            <person name="Yorke J.A."/>
        </authorList>
    </citation>
    <scope>NUCLEOTIDE SEQUENCE [LARGE SCALE GENOMIC DNA]</scope>
    <source>
        <strain evidence="10 11">TSC#14021-0224.01</strain>
    </source>
</reference>
<feature type="transmembrane region" description="Helical" evidence="7">
    <location>
        <begin position="137"/>
        <end position="163"/>
    </location>
</feature>
<evidence type="ECO:0000256" key="1">
    <source>
        <dbReference type="ARBA" id="ARBA00004141"/>
    </source>
</evidence>
<feature type="transmembrane region" description="Helical" evidence="7">
    <location>
        <begin position="184"/>
        <end position="208"/>
    </location>
</feature>
<feature type="region of interest" description="Disordered" evidence="8">
    <location>
        <begin position="390"/>
        <end position="431"/>
    </location>
</feature>
<dbReference type="KEGG" id="der:6544982"/>
<evidence type="ECO:0000313" key="11">
    <source>
        <dbReference type="Proteomes" id="UP000008711"/>
    </source>
</evidence>
<evidence type="ECO:0000259" key="9">
    <source>
        <dbReference type="Pfam" id="PF01529"/>
    </source>
</evidence>
<gene>
    <name evidence="10" type="primary">Dere\GG15033</name>
    <name evidence="10" type="synonym">dere_GLEANR_15146</name>
    <name evidence="10" type="synonym">GG15033</name>
    <name evidence="10" type="ORF">Dere_GG15033</name>
</gene>
<evidence type="ECO:0000256" key="3">
    <source>
        <dbReference type="ARBA" id="ARBA00022692"/>
    </source>
</evidence>
<dbReference type="Pfam" id="PF01529">
    <property type="entry name" value="DHHC"/>
    <property type="match status" value="1"/>
</dbReference>
<dbReference type="EMBL" id="CH954178">
    <property type="protein sequence ID" value="EDV50576.1"/>
    <property type="molecule type" value="Genomic_DNA"/>
</dbReference>
<reference evidence="10 11" key="1">
    <citation type="journal article" date="2007" name="Nature">
        <title>Evolution of genes and genomes on the Drosophila phylogeny.</title>
        <authorList>
            <consortium name="Drosophila 12 Genomes Consortium"/>
            <person name="Clark A.G."/>
            <person name="Eisen M.B."/>
            <person name="Smith D.R."/>
            <person name="Bergman C.M."/>
            <person name="Oliver B."/>
            <person name="Markow T.A."/>
            <person name="Kaufman T.C."/>
            <person name="Kellis M."/>
            <person name="Gelbart W."/>
            <person name="Iyer V.N."/>
            <person name="Pollard D.A."/>
            <person name="Sackton T.B."/>
            <person name="Larracuente A.M."/>
            <person name="Singh N.D."/>
            <person name="Abad J.P."/>
            <person name="Abt D.N."/>
            <person name="Adryan B."/>
            <person name="Aguade M."/>
            <person name="Akashi H."/>
            <person name="Anderson W.W."/>
            <person name="Aquadro C.F."/>
            <person name="Ardell D.H."/>
            <person name="Arguello R."/>
            <person name="Artieri C.G."/>
            <person name="Barbash D.A."/>
            <person name="Barker D."/>
            <person name="Barsanti P."/>
            <person name="Batterham P."/>
            <person name="Batzoglou S."/>
            <person name="Begun D."/>
            <person name="Bhutkar A."/>
            <person name="Blanco E."/>
            <person name="Bosak S.A."/>
            <person name="Bradley R.K."/>
            <person name="Brand A.D."/>
            <person name="Brent M.R."/>
            <person name="Brooks A.N."/>
            <person name="Brown R.H."/>
            <person name="Butlin R.K."/>
            <person name="Caggese C."/>
            <person name="Calvi B.R."/>
            <person name="Bernardo de Carvalho A."/>
            <person name="Caspi A."/>
            <person name="Castrezana S."/>
            <person name="Celniker S.E."/>
            <person name="Chang J.L."/>
            <person name="Chapple C."/>
            <person name="Chatterji S."/>
            <person name="Chinwalla A."/>
            <person name="Civetta A."/>
            <person name="Clifton S.W."/>
            <person name="Comeron J.M."/>
            <person name="Costello J.C."/>
            <person name="Coyne J.A."/>
            <person name="Daub J."/>
            <person name="David R.G."/>
            <person name="Delcher A.L."/>
            <person name="Delehaunty K."/>
            <person name="Do C.B."/>
            <person name="Ebling H."/>
            <person name="Edwards K."/>
            <person name="Eickbush T."/>
            <person name="Evans J.D."/>
            <person name="Filipski A."/>
            <person name="Findeiss S."/>
            <person name="Freyhult E."/>
            <person name="Fulton L."/>
            <person name="Fulton R."/>
            <person name="Garcia A.C."/>
            <person name="Gardiner A."/>
            <person name="Garfield D.A."/>
            <person name="Garvin B.E."/>
            <person name="Gibson G."/>
            <person name="Gilbert D."/>
            <person name="Gnerre S."/>
            <person name="Godfrey J."/>
            <person name="Good R."/>
            <person name="Gotea V."/>
            <person name="Gravely B."/>
            <person name="Greenberg A.J."/>
            <person name="Griffiths-Jones S."/>
            <person name="Gross S."/>
            <person name="Guigo R."/>
            <person name="Gustafson E.A."/>
            <person name="Haerty W."/>
            <person name="Hahn M.W."/>
            <person name="Halligan D.L."/>
            <person name="Halpern A.L."/>
            <person name="Halter G.M."/>
            <person name="Han M.V."/>
            <person name="Heger A."/>
            <person name="Hillier L."/>
            <person name="Hinrichs A.S."/>
            <person name="Holmes I."/>
            <person name="Hoskins R.A."/>
            <person name="Hubisz M.J."/>
            <person name="Hultmark D."/>
            <person name="Huntley M.A."/>
            <person name="Jaffe D.B."/>
            <person name="Jagadeeshan S."/>
            <person name="Jeck W.R."/>
            <person name="Johnson J."/>
            <person name="Jones C.D."/>
            <person name="Jordan W.C."/>
            <person name="Karpen G.H."/>
            <person name="Kataoka E."/>
            <person name="Keightley P.D."/>
            <person name="Kheradpour P."/>
            <person name="Kirkness E.F."/>
            <person name="Koerich L.B."/>
            <person name="Kristiansen K."/>
            <person name="Kudrna D."/>
            <person name="Kulathinal R.J."/>
            <person name="Kumar S."/>
            <person name="Kwok R."/>
            <person name="Lander E."/>
            <person name="Langley C.H."/>
            <person name="Lapoint R."/>
            <person name="Lazzaro B.P."/>
            <person name="Lee S.J."/>
            <person name="Levesque L."/>
            <person name="Li R."/>
            <person name="Lin C.F."/>
            <person name="Lin M.F."/>
            <person name="Lindblad-Toh K."/>
            <person name="Llopart A."/>
            <person name="Long M."/>
            <person name="Low L."/>
            <person name="Lozovsky E."/>
            <person name="Lu J."/>
            <person name="Luo M."/>
            <person name="Machado C.A."/>
            <person name="Makalowski W."/>
            <person name="Marzo M."/>
            <person name="Matsuda M."/>
            <person name="Matzkin L."/>
            <person name="McAllister B."/>
            <person name="McBride C.S."/>
            <person name="McKernan B."/>
            <person name="McKernan K."/>
            <person name="Mendez-Lago M."/>
            <person name="Minx P."/>
            <person name="Mollenhauer M.U."/>
            <person name="Montooth K."/>
            <person name="Mount S.M."/>
            <person name="Mu X."/>
            <person name="Myers E."/>
            <person name="Negre B."/>
            <person name="Newfeld S."/>
            <person name="Nielsen R."/>
            <person name="Noor M.A."/>
            <person name="O'Grady P."/>
            <person name="Pachter L."/>
            <person name="Papaceit M."/>
            <person name="Parisi M.J."/>
            <person name="Parisi M."/>
            <person name="Parts L."/>
            <person name="Pedersen J.S."/>
            <person name="Pesole G."/>
            <person name="Phillippy A.M."/>
            <person name="Ponting C.P."/>
            <person name="Pop M."/>
            <person name="Porcelli D."/>
            <person name="Powell J.R."/>
            <person name="Prohaska S."/>
            <person name="Pruitt K."/>
            <person name="Puig M."/>
            <person name="Quesneville H."/>
            <person name="Ram K.R."/>
            <person name="Rand D."/>
            <person name="Rasmussen M.D."/>
            <person name="Reed L.K."/>
            <person name="Reenan R."/>
            <person name="Reily A."/>
            <person name="Remington K.A."/>
            <person name="Rieger T.T."/>
            <person name="Ritchie M.G."/>
            <person name="Robin C."/>
            <person name="Rogers Y.H."/>
            <person name="Rohde C."/>
            <person name="Rozas J."/>
            <person name="Rubenfield M.J."/>
            <person name="Ruiz A."/>
            <person name="Russo S."/>
            <person name="Salzberg S.L."/>
            <person name="Sanchez-Gracia A."/>
            <person name="Saranga D.J."/>
            <person name="Sato H."/>
            <person name="Schaeffer S.W."/>
            <person name="Schatz M.C."/>
            <person name="Schlenke T."/>
            <person name="Schwartz R."/>
            <person name="Segarra C."/>
            <person name="Singh R.S."/>
            <person name="Sirot L."/>
            <person name="Sirota M."/>
            <person name="Sisneros N.B."/>
            <person name="Smith C.D."/>
            <person name="Smith T.F."/>
            <person name="Spieth J."/>
            <person name="Stage D.E."/>
            <person name="Stark A."/>
            <person name="Stephan W."/>
            <person name="Strausberg R.L."/>
            <person name="Strempel S."/>
            <person name="Sturgill D."/>
            <person name="Sutton G."/>
            <person name="Sutton G.G."/>
            <person name="Tao W."/>
            <person name="Teichmann S."/>
            <person name="Tobari Y.N."/>
            <person name="Tomimura Y."/>
            <person name="Tsolas J.M."/>
            <person name="Valente V.L."/>
            <person name="Venter E."/>
            <person name="Venter J.C."/>
            <person name="Vicario S."/>
            <person name="Vieira F.G."/>
            <person name="Vilella A.J."/>
            <person name="Villasante A."/>
            <person name="Walenz B."/>
            <person name="Wang J."/>
            <person name="Wasserman M."/>
            <person name="Watts T."/>
            <person name="Wilson D."/>
            <person name="Wilson R.K."/>
            <person name="Wing R.A."/>
            <person name="Wolfner M.F."/>
            <person name="Wong A."/>
            <person name="Wong G.K."/>
            <person name="Wu C.I."/>
            <person name="Wu G."/>
            <person name="Yamamoto D."/>
            <person name="Yang H.P."/>
            <person name="Yang S.P."/>
            <person name="Yorke J.A."/>
            <person name="Yoshida K."/>
            <person name="Zdobnov E."/>
            <person name="Zhang P."/>
            <person name="Zhang Y."/>
            <person name="Zimin A.V."/>
            <person name="Baldwin J."/>
            <person name="Abdouelleil A."/>
            <person name="Abdulkadir J."/>
            <person name="Abebe A."/>
            <person name="Abera B."/>
            <person name="Abreu J."/>
            <person name="Acer S.C."/>
            <person name="Aftuck L."/>
            <person name="Alexander A."/>
            <person name="An P."/>
            <person name="Anderson E."/>
            <person name="Anderson S."/>
            <person name="Arachi H."/>
            <person name="Azer M."/>
            <person name="Bachantsang P."/>
            <person name="Barry A."/>
            <person name="Bayul T."/>
            <person name="Berlin A."/>
            <person name="Bessette D."/>
            <person name="Bloom T."/>
            <person name="Blye J."/>
            <person name="Boguslavskiy L."/>
            <person name="Bonnet C."/>
            <person name="Boukhgalter B."/>
            <person name="Bourzgui I."/>
            <person name="Brown A."/>
            <person name="Cahill P."/>
            <person name="Channer S."/>
            <person name="Cheshatsang Y."/>
            <person name="Chuda L."/>
            <person name="Citroen M."/>
            <person name="Collymore A."/>
            <person name="Cooke P."/>
            <person name="Costello M."/>
            <person name="D'Aco K."/>
            <person name="Daza R."/>
            <person name="De Haan G."/>
            <person name="DeGray S."/>
            <person name="DeMaso C."/>
            <person name="Dhargay N."/>
            <person name="Dooley K."/>
            <person name="Dooley E."/>
            <person name="Doricent M."/>
            <person name="Dorje P."/>
            <person name="Dorjee K."/>
            <person name="Dupes A."/>
            <person name="Elong R."/>
            <person name="Falk J."/>
            <person name="Farina A."/>
            <person name="Faro S."/>
            <person name="Ferguson D."/>
            <person name="Fisher S."/>
            <person name="Foley C.D."/>
            <person name="Franke A."/>
            <person name="Friedrich D."/>
            <person name="Gadbois L."/>
            <person name="Gearin G."/>
            <person name="Gearin C.R."/>
            <person name="Giannoukos G."/>
            <person name="Goode T."/>
            <person name="Graham J."/>
            <person name="Grandbois E."/>
            <person name="Grewal S."/>
            <person name="Gyaltsen K."/>
            <person name="Hafez N."/>
            <person name="Hagos B."/>
            <person name="Hall J."/>
            <person name="Henson C."/>
            <person name="Hollinger A."/>
            <person name="Honan T."/>
            <person name="Huard M.D."/>
            <person name="Hughes L."/>
            <person name="Hurhula B."/>
            <person name="Husby M.E."/>
            <person name="Kamat A."/>
            <person name="Kanga B."/>
            <person name="Kashin S."/>
            <person name="Khazanovich D."/>
            <person name="Kisner P."/>
            <person name="Lance K."/>
            <person name="Lara M."/>
            <person name="Lee W."/>
            <person name="Lennon N."/>
            <person name="Letendre F."/>
            <person name="LeVine R."/>
            <person name="Lipovsky A."/>
            <person name="Liu X."/>
            <person name="Liu J."/>
            <person name="Liu S."/>
            <person name="Lokyitsang T."/>
            <person name="Lokyitsang Y."/>
            <person name="Lubonja R."/>
            <person name="Lui A."/>
            <person name="MacDonald P."/>
            <person name="Magnisalis V."/>
            <person name="Maru K."/>
            <person name="Matthews C."/>
            <person name="McCusker W."/>
            <person name="McDonough S."/>
            <person name="Mehta T."/>
            <person name="Meldrim J."/>
            <person name="Meneus L."/>
            <person name="Mihai O."/>
            <person name="Mihalev A."/>
            <person name="Mihova T."/>
            <person name="Mittelman R."/>
            <person name="Mlenga V."/>
            <person name="Montmayeur A."/>
            <person name="Mulrain L."/>
            <person name="Navidi A."/>
            <person name="Naylor J."/>
            <person name="Negash T."/>
            <person name="Nguyen T."/>
            <person name="Nguyen N."/>
            <person name="Nicol R."/>
            <person name="Norbu C."/>
            <person name="Norbu N."/>
            <person name="Novod N."/>
            <person name="O'Neill B."/>
            <person name="Osman S."/>
            <person name="Markiewicz E."/>
            <person name="Oyono O.L."/>
            <person name="Patti C."/>
            <person name="Phunkhang P."/>
            <person name="Pierre F."/>
            <person name="Priest M."/>
            <person name="Raghuraman S."/>
            <person name="Rege F."/>
            <person name="Reyes R."/>
            <person name="Rise C."/>
            <person name="Rogov P."/>
            <person name="Ross K."/>
            <person name="Ryan E."/>
            <person name="Settipalli S."/>
            <person name="Shea T."/>
            <person name="Sherpa N."/>
            <person name="Shi L."/>
            <person name="Shih D."/>
            <person name="Sparrow T."/>
            <person name="Spaulding J."/>
            <person name="Stalker J."/>
            <person name="Stange-Thomann N."/>
            <person name="Stavropoulos S."/>
            <person name="Stone C."/>
            <person name="Strader C."/>
            <person name="Tesfaye S."/>
            <person name="Thomson T."/>
            <person name="Thoulutsang Y."/>
            <person name="Thoulutsang D."/>
            <person name="Topham K."/>
            <person name="Topping I."/>
            <person name="Tsamla T."/>
            <person name="Vassiliev H."/>
            <person name="Vo A."/>
            <person name="Wangchuk T."/>
            <person name="Wangdi T."/>
            <person name="Weiand M."/>
            <person name="Wilkinson J."/>
            <person name="Wilson A."/>
            <person name="Yadav S."/>
            <person name="Young G."/>
            <person name="Yu Q."/>
            <person name="Zembek L."/>
            <person name="Zhong D."/>
            <person name="Zimmer A."/>
            <person name="Zwirko Z."/>
            <person name="Jaffe D.B."/>
            <person name="Alvarez P."/>
            <person name="Brockman W."/>
            <person name="Butler J."/>
            <person name="Chin C."/>
            <person name="Gnerre S."/>
            <person name="Grabherr M."/>
            <person name="Kleber M."/>
            <person name="Mauceli E."/>
            <person name="MacCallum I."/>
        </authorList>
    </citation>
    <scope>NUCLEOTIDE SEQUENCE [LARGE SCALE GENOMIC DNA]</scope>
    <source>
        <strain evidence="10 11">TSC#14021-0224.01</strain>
    </source>
</reference>
<evidence type="ECO:0000256" key="8">
    <source>
        <dbReference type="SAM" id="MobiDB-lite"/>
    </source>
</evidence>
<comment type="catalytic activity">
    <reaction evidence="7">
        <text>L-cysteinyl-[protein] + hexadecanoyl-CoA = S-hexadecanoyl-L-cysteinyl-[protein] + CoA</text>
        <dbReference type="Rhea" id="RHEA:36683"/>
        <dbReference type="Rhea" id="RHEA-COMP:10131"/>
        <dbReference type="Rhea" id="RHEA-COMP:11032"/>
        <dbReference type="ChEBI" id="CHEBI:29950"/>
        <dbReference type="ChEBI" id="CHEBI:57287"/>
        <dbReference type="ChEBI" id="CHEBI:57379"/>
        <dbReference type="ChEBI" id="CHEBI:74151"/>
        <dbReference type="EC" id="2.3.1.225"/>
    </reaction>
</comment>
<name>B3NFN4_DROER</name>
<dbReference type="PROSITE" id="PS50216">
    <property type="entry name" value="DHHC"/>
    <property type="match status" value="1"/>
</dbReference>
<evidence type="ECO:0000256" key="7">
    <source>
        <dbReference type="RuleBase" id="RU079119"/>
    </source>
</evidence>
<evidence type="ECO:0000256" key="5">
    <source>
        <dbReference type="ARBA" id="ARBA00023136"/>
    </source>
</evidence>
<dbReference type="InterPro" id="IPR001594">
    <property type="entry name" value="Palmitoyltrfase_DHHC"/>
</dbReference>
<accession>B3NFN4</accession>
<comment type="subcellular location">
    <subcellularLocation>
        <location evidence="1">Membrane</location>
        <topology evidence="1">Multi-pass membrane protein</topology>
    </subcellularLocation>
</comment>
<evidence type="ECO:0000313" key="10">
    <source>
        <dbReference type="EMBL" id="EDV50576.1"/>
    </source>
</evidence>
<sequence length="443" mass="51073">MNAELKDDLRRFLHWGPINLLTLTLIVTWTVVHMNSMWWAPGQSLGSVLNYTLIWAHTFGTLYHFIRSLMVGPGFVPLKWYPSVITDTLFLQFCTRCDGYKAPRSHHCRRCDRCVLKMDHHCPWINTCVGWSNQDSFVYFLLFFLSASIQGGIIIICAVVQGIQKRWWIRQGLRHMATVHLTPTNLMACVFSLGVIMGSALASIKLLYMQMKAILKNQTEIESWIVRKAVFRRTAYPGNRIKAFVFPYNLGWRANVCEAFLSAGDGISWPVLPECNEYSLTCEQLQQKKDKRARTRLFRCTRPATGHWVPIFSQGLWVSLQIPCTDDPRIALEPNDIMHVTRIQEYWLYGERVISKDDVERSRRRQGAIRGWFPSCCAVEMCEDCASEDYGAGGEPERKQDAPDKESREPDQEKSGKETITNRKILGNFPCEDGQHRKRLLVE</sequence>
<comment type="similarity">
    <text evidence="7">Belongs to the DHHC palmitoyltransferase family.</text>
</comment>
<dbReference type="PhylomeDB" id="B3NFN4"/>
<dbReference type="OMA" id="CVGWSNQ"/>